<gene>
    <name evidence="7" type="primary">sbcD</name>
    <name evidence="10" type="ORF">L323_00915</name>
</gene>
<dbReference type="Proteomes" id="UP000016860">
    <property type="component" value="Unassembled WGS sequence"/>
</dbReference>
<protein>
    <recommendedName>
        <fullName evidence="3 7">Nuclease SbcCD subunit D</fullName>
    </recommendedName>
</protein>
<keyword evidence="5 7" id="KW-0378">Hydrolase</keyword>
<evidence type="ECO:0000256" key="4">
    <source>
        <dbReference type="ARBA" id="ARBA00022722"/>
    </source>
</evidence>
<dbReference type="InterPro" id="IPR026843">
    <property type="entry name" value="SbcD_C"/>
</dbReference>
<dbReference type="GO" id="GO:0006260">
    <property type="term" value="P:DNA replication"/>
    <property type="evidence" value="ECO:0007669"/>
    <property type="project" value="UniProtKB-KW"/>
</dbReference>
<keyword evidence="7" id="KW-0255">Endonuclease</keyword>
<dbReference type="EMBL" id="ATAY01000006">
    <property type="protein sequence ID" value="EPR14392.1"/>
    <property type="molecule type" value="Genomic_DNA"/>
</dbReference>
<dbReference type="STRING" id="1330534.L323_00915"/>
<evidence type="ECO:0000313" key="10">
    <source>
        <dbReference type="EMBL" id="EPR14392.1"/>
    </source>
</evidence>
<dbReference type="OrthoDB" id="9773856at2"/>
<reference evidence="10 11" key="1">
    <citation type="journal article" date="2013" name="Genome Announc.">
        <title>Draft Genome Sequence of the Cellulolytic Bacterium Clostridium papyrosolvens C7 (ATCC 700395).</title>
        <authorList>
            <person name="Zepeda V."/>
            <person name="Dassa B."/>
            <person name="Borovok I."/>
            <person name="Lamed R."/>
            <person name="Bayer E.A."/>
            <person name="Cate J.H."/>
        </authorList>
    </citation>
    <scope>NUCLEOTIDE SEQUENCE [LARGE SCALE GENOMIC DNA]</scope>
    <source>
        <strain evidence="10 11">C7</strain>
    </source>
</reference>
<dbReference type="InterPro" id="IPR004843">
    <property type="entry name" value="Calcineurin-like_PHP"/>
</dbReference>
<sequence>MKIIHTGDWHIGKVVNEFSMLEDQEYILNQLISVISDEKPDALVIAGDIFDRSIPPVEAIELVDRVFNTILLELRVPILAIAGNHDSAERLSFGSRILTNNGLHIAGSFDGNVRKVVLEDGFGPVSFYLLPYSDPRNIKHILQDSEISTHDDAMKKLIEKVGQAMYENERSVMITHGYITYIGGQAEITSESERPLSIGGTDIVNSYHFNSFSYTALGHLHAPQRAGADNIRYSGSLLKYSFSEVNQKKGINIVEIDGDGNSNVRLKELKPKKDMRIIKGPIGELLKPEVYTASNTDDYIYAILTDKGELIDPISKLRSVYPNVMGLTKESVMNRDDNKTSASEGYKSKAKIELFQEFYSSIQGEPLTLEELKIVERVIGEVETGGCK</sequence>
<evidence type="ECO:0000256" key="6">
    <source>
        <dbReference type="ARBA" id="ARBA00022839"/>
    </source>
</evidence>
<evidence type="ECO:0000259" key="8">
    <source>
        <dbReference type="Pfam" id="PF00149"/>
    </source>
</evidence>
<evidence type="ECO:0000256" key="2">
    <source>
        <dbReference type="ARBA" id="ARBA00011322"/>
    </source>
</evidence>
<comment type="function">
    <text evidence="7">SbcCD cleaves DNA hairpin structures. These structures can inhibit DNA replication and are intermediates in certain DNA recombination reactions. The complex acts as a 3'-&gt;5' double strand exonuclease that can open hairpins. It also has a 5' single-strand endonuclease activity.</text>
</comment>
<comment type="subunit">
    <text evidence="2 7">Heterodimer of SbcC and SbcD.</text>
</comment>
<dbReference type="Pfam" id="PF12320">
    <property type="entry name" value="SbcD_C"/>
    <property type="match status" value="1"/>
</dbReference>
<evidence type="ECO:0000256" key="1">
    <source>
        <dbReference type="ARBA" id="ARBA00010555"/>
    </source>
</evidence>
<dbReference type="PATRIC" id="fig|1330534.3.peg.189"/>
<dbReference type="NCBIfam" id="TIGR00619">
    <property type="entry name" value="sbcd"/>
    <property type="match status" value="1"/>
</dbReference>
<dbReference type="PANTHER" id="PTHR30337:SF0">
    <property type="entry name" value="NUCLEASE SBCCD SUBUNIT D"/>
    <property type="match status" value="1"/>
</dbReference>
<dbReference type="InterPro" id="IPR041796">
    <property type="entry name" value="Mre11_N"/>
</dbReference>
<dbReference type="InterPro" id="IPR029052">
    <property type="entry name" value="Metallo-depent_PP-like"/>
</dbReference>
<proteinExistence type="inferred from homology"/>
<dbReference type="GO" id="GO:0008408">
    <property type="term" value="F:3'-5' exonuclease activity"/>
    <property type="evidence" value="ECO:0007669"/>
    <property type="project" value="InterPro"/>
</dbReference>
<keyword evidence="7" id="KW-0235">DNA replication</keyword>
<organism evidence="10 11">
    <name type="scientific">Ruminiclostridium papyrosolvens C7</name>
    <dbReference type="NCBI Taxonomy" id="1330534"/>
    <lineage>
        <taxon>Bacteria</taxon>
        <taxon>Bacillati</taxon>
        <taxon>Bacillota</taxon>
        <taxon>Clostridia</taxon>
        <taxon>Eubacteriales</taxon>
        <taxon>Oscillospiraceae</taxon>
        <taxon>Ruminiclostridium</taxon>
    </lineage>
</organism>
<dbReference type="Pfam" id="PF00149">
    <property type="entry name" value="Metallophos"/>
    <property type="match status" value="1"/>
</dbReference>
<dbReference type="CDD" id="cd00840">
    <property type="entry name" value="MPP_Mre11_N"/>
    <property type="match status" value="1"/>
</dbReference>
<dbReference type="PANTHER" id="PTHR30337">
    <property type="entry name" value="COMPONENT OF ATP-DEPENDENT DSDNA EXONUCLEASE"/>
    <property type="match status" value="1"/>
</dbReference>
<evidence type="ECO:0000256" key="3">
    <source>
        <dbReference type="ARBA" id="ARBA00013365"/>
    </source>
</evidence>
<feature type="domain" description="Calcineurin-like phosphoesterase" evidence="8">
    <location>
        <begin position="1"/>
        <end position="221"/>
    </location>
</feature>
<dbReference type="GO" id="GO:0006310">
    <property type="term" value="P:DNA recombination"/>
    <property type="evidence" value="ECO:0007669"/>
    <property type="project" value="UniProtKB-KW"/>
</dbReference>
<evidence type="ECO:0000256" key="7">
    <source>
        <dbReference type="RuleBase" id="RU363069"/>
    </source>
</evidence>
<evidence type="ECO:0000256" key="5">
    <source>
        <dbReference type="ARBA" id="ARBA00022801"/>
    </source>
</evidence>
<comment type="similarity">
    <text evidence="1 7">Belongs to the SbcD family.</text>
</comment>
<dbReference type="RefSeq" id="WP_020813844.1">
    <property type="nucleotide sequence ID" value="NZ_ATAY01000006.1"/>
</dbReference>
<evidence type="ECO:0000313" key="11">
    <source>
        <dbReference type="Proteomes" id="UP000016860"/>
    </source>
</evidence>
<evidence type="ECO:0000259" key="9">
    <source>
        <dbReference type="Pfam" id="PF12320"/>
    </source>
</evidence>
<dbReference type="InterPro" id="IPR050535">
    <property type="entry name" value="DNA_Repair-Maintenance_Comp"/>
</dbReference>
<accession>U4R6K7</accession>
<comment type="caution">
    <text evidence="10">The sequence shown here is derived from an EMBL/GenBank/DDBJ whole genome shotgun (WGS) entry which is preliminary data.</text>
</comment>
<keyword evidence="7" id="KW-0233">DNA recombination</keyword>
<keyword evidence="6 7" id="KW-0269">Exonuclease</keyword>
<dbReference type="InterPro" id="IPR004593">
    <property type="entry name" value="SbcD"/>
</dbReference>
<name>U4R6K7_9FIRM</name>
<dbReference type="SUPFAM" id="SSF56300">
    <property type="entry name" value="Metallo-dependent phosphatases"/>
    <property type="match status" value="1"/>
</dbReference>
<feature type="domain" description="Nuclease SbcCD subunit D C-terminal" evidence="9">
    <location>
        <begin position="272"/>
        <end position="360"/>
    </location>
</feature>
<keyword evidence="4 7" id="KW-0540">Nuclease</keyword>
<dbReference type="Gene3D" id="3.60.21.10">
    <property type="match status" value="1"/>
</dbReference>
<dbReference type="GO" id="GO:0004519">
    <property type="term" value="F:endonuclease activity"/>
    <property type="evidence" value="ECO:0007669"/>
    <property type="project" value="UniProtKB-KW"/>
</dbReference>
<dbReference type="AlphaFoldDB" id="U4R6K7"/>